<dbReference type="InterPro" id="IPR058732">
    <property type="entry name" value="RUNDC1_M"/>
</dbReference>
<evidence type="ECO:0000256" key="1">
    <source>
        <dbReference type="ARBA" id="ARBA00022553"/>
    </source>
</evidence>
<dbReference type="CDD" id="cd17683">
    <property type="entry name" value="RUN_RUNDC1"/>
    <property type="match status" value="1"/>
</dbReference>
<evidence type="ECO:0000256" key="5">
    <source>
        <dbReference type="SAM" id="MobiDB-lite"/>
    </source>
</evidence>
<dbReference type="RefSeq" id="XP_019636153.1">
    <property type="nucleotide sequence ID" value="XM_019780594.1"/>
</dbReference>
<feature type="region of interest" description="Disordered" evidence="5">
    <location>
        <begin position="1"/>
        <end position="49"/>
    </location>
</feature>
<dbReference type="PROSITE" id="PS50826">
    <property type="entry name" value="RUN"/>
    <property type="match status" value="1"/>
</dbReference>
<comment type="function">
    <text evidence="3">May play a role as p53/TP53 inhibitor and thus may have oncogenic activity.</text>
</comment>
<dbReference type="AlphaFoldDB" id="A0A6P4ZHB2"/>
<dbReference type="SUPFAM" id="SSF140741">
    <property type="entry name" value="RUN domain-like"/>
    <property type="match status" value="1"/>
</dbReference>
<evidence type="ECO:0000256" key="4">
    <source>
        <dbReference type="ARBA" id="ARBA00072888"/>
    </source>
</evidence>
<reference evidence="8" key="1">
    <citation type="submission" date="2025-08" db="UniProtKB">
        <authorList>
            <consortium name="RefSeq"/>
        </authorList>
    </citation>
    <scope>IDENTIFICATION</scope>
    <source>
        <tissue evidence="8">Gonad</tissue>
    </source>
</reference>
<dbReference type="KEGG" id="bbel:109478796"/>
<dbReference type="InterPro" id="IPR037213">
    <property type="entry name" value="Run_dom_sf"/>
</dbReference>
<feature type="region of interest" description="Disordered" evidence="5">
    <location>
        <begin position="298"/>
        <end position="317"/>
    </location>
</feature>
<sequence>MMEEVSNESDFDLEMEGLSLENQPDVERWPPVGATASPTPGAQGGGDQPHVSEIERLRMLEQEQDQLNSSLLALTTHFAQVQFRLKQIVTAPPDDKEGLLKELEEFAFQGCPDVRGCVTQDAQILDDMSEREHEFRILEQREKQQELIKQLKNQLEDLEDFAYKEGAIDMPTAVMQEKQRVIIDQLTSKMDLDIDGLDKLTTEELRHRVDNAVGEIVNPAKVKEQVIHQLKTQITDLEMFIEFLQENGGDIGHEKEGCTCPVHGETRKGGWVRRVFMVRPGKVGGLGGCTCPVHGETRKGNAPPQIKGKVTGGSPEISKQTSQARLRATTQEAQKKIRETSLSIMKRALTVLQIFAVSQFGCGANLFKDHIIPTEDRNSEYNFDELLKALDQAVSHVCELAKVRNDVPDDSDYLSDSSESPVRGRDELTNIVRRELAPALRDVFQHGLMKVGQSKSLSQAVMPYFCFQQRKPPPPGKMHAWELLVKYYEMKHGREYNLSPARKLSESFSLDIVGGTAITAKQTLLSAIHDIVSTHDPLKRSMDSEWKAWVCCALNQGRIVSWCRLVVRTAPLITSYYQPWGFTAKTSFDPALQILNRLTEFKFHIPTDLAIRHFQNIKDAFGEGV</sequence>
<keyword evidence="1" id="KW-0597">Phosphoprotein</keyword>
<proteinExistence type="predicted"/>
<evidence type="ECO:0000256" key="2">
    <source>
        <dbReference type="ARBA" id="ARBA00023054"/>
    </source>
</evidence>
<dbReference type="FunFam" id="1.20.58.900:FF:000012">
    <property type="entry name" value="RUN domain-containing protein 1"/>
    <property type="match status" value="1"/>
</dbReference>
<protein>
    <recommendedName>
        <fullName evidence="4">RUN domain-containing protein 1</fullName>
    </recommendedName>
</protein>
<feature type="domain" description="RUN" evidence="6">
    <location>
        <begin position="427"/>
        <end position="610"/>
    </location>
</feature>
<name>A0A6P4ZHB2_BRABE</name>
<feature type="compositionally biased region" description="Acidic residues" evidence="5">
    <location>
        <begin position="1"/>
        <end position="15"/>
    </location>
</feature>
<evidence type="ECO:0000256" key="3">
    <source>
        <dbReference type="ARBA" id="ARBA00055063"/>
    </source>
</evidence>
<evidence type="ECO:0000313" key="8">
    <source>
        <dbReference type="RefSeq" id="XP_019636153.1"/>
    </source>
</evidence>
<dbReference type="GeneID" id="109478796"/>
<gene>
    <name evidence="8" type="primary">LOC109478796</name>
</gene>
<dbReference type="Proteomes" id="UP000515135">
    <property type="component" value="Unplaced"/>
</dbReference>
<dbReference type="Pfam" id="PF02759">
    <property type="entry name" value="RUN"/>
    <property type="match status" value="1"/>
</dbReference>
<dbReference type="OrthoDB" id="10068328at2759"/>
<dbReference type="PANTHER" id="PTHR15591:SF19">
    <property type="entry name" value="RUN DOMAIN-CONTAINING PROTEIN 1 ISOFORM X1"/>
    <property type="match status" value="1"/>
</dbReference>
<dbReference type="Gene3D" id="1.20.58.900">
    <property type="match status" value="1"/>
</dbReference>
<evidence type="ECO:0000313" key="7">
    <source>
        <dbReference type="Proteomes" id="UP000515135"/>
    </source>
</evidence>
<organism evidence="7 8">
    <name type="scientific">Branchiostoma belcheri</name>
    <name type="common">Amphioxus</name>
    <dbReference type="NCBI Taxonomy" id="7741"/>
    <lineage>
        <taxon>Eukaryota</taxon>
        <taxon>Metazoa</taxon>
        <taxon>Chordata</taxon>
        <taxon>Cephalochordata</taxon>
        <taxon>Leptocardii</taxon>
        <taxon>Amphioxiformes</taxon>
        <taxon>Branchiostomatidae</taxon>
        <taxon>Branchiostoma</taxon>
    </lineage>
</organism>
<keyword evidence="2" id="KW-0175">Coiled coil</keyword>
<dbReference type="PANTHER" id="PTHR15591">
    <property type="entry name" value="RUN AND SH3 DOMAIN CONTAINING"/>
    <property type="match status" value="1"/>
</dbReference>
<accession>A0A6P4ZHB2</accession>
<keyword evidence="7" id="KW-1185">Reference proteome</keyword>
<dbReference type="SMART" id="SM00593">
    <property type="entry name" value="RUN"/>
    <property type="match status" value="1"/>
</dbReference>
<dbReference type="Pfam" id="PF26030">
    <property type="entry name" value="RUNDC1"/>
    <property type="match status" value="1"/>
</dbReference>
<dbReference type="InterPro" id="IPR047343">
    <property type="entry name" value="RUSC1_2"/>
</dbReference>
<evidence type="ECO:0000259" key="6">
    <source>
        <dbReference type="PROSITE" id="PS50826"/>
    </source>
</evidence>
<dbReference type="InterPro" id="IPR004012">
    <property type="entry name" value="Run_dom"/>
</dbReference>